<gene>
    <name evidence="1" type="ORF">Amac_096230</name>
</gene>
<sequence>MRSPLAEQLIDCSLMKHDRFWPETAPEVAEAAVAGLDRYGSVVFKIGMLRLDGDASQRLAYRIAGELRDELIRSGAPKEMRLEIDVAQESPLPHGSSQPASYLTPSVLDQPDWDPAWRTFPGCTAHTMYQGIFSADPGEALSATTYYDWLRILHDVKAARFMGNDNAPSTASWLGDNLGRAVRTGRAPSLAYPTLGLTETALLAAPLLRCGRPVAAELKDRFPLLRTLSTTCPCRDCGGEVTRVFCNLASLTIGLTWPQFRSRYEVQVPVERFDLLIAHNLTTLRGCWGRVVEPLRLVLDTPSGPEYEAWLSRAWRRLDA</sequence>
<protein>
    <submittedName>
        <fullName evidence="1">Uncharacterized protein</fullName>
    </submittedName>
</protein>
<keyword evidence="2" id="KW-1185">Reference proteome</keyword>
<dbReference type="Proteomes" id="UP000331127">
    <property type="component" value="Unassembled WGS sequence"/>
</dbReference>
<dbReference type="EMBL" id="BLAE01000089">
    <property type="protein sequence ID" value="GES16025.1"/>
    <property type="molecule type" value="Genomic_DNA"/>
</dbReference>
<name>A0A5M3X2Q8_9ACTN</name>
<comment type="caution">
    <text evidence="1">The sequence shown here is derived from an EMBL/GenBank/DDBJ whole genome shotgun (WGS) entry which is preliminary data.</text>
</comment>
<accession>A0A5M3X2Q8</accession>
<organism evidence="1 2">
    <name type="scientific">Acrocarpospora macrocephala</name>
    <dbReference type="NCBI Taxonomy" id="150177"/>
    <lineage>
        <taxon>Bacteria</taxon>
        <taxon>Bacillati</taxon>
        <taxon>Actinomycetota</taxon>
        <taxon>Actinomycetes</taxon>
        <taxon>Streptosporangiales</taxon>
        <taxon>Streptosporangiaceae</taxon>
        <taxon>Acrocarpospora</taxon>
    </lineage>
</organism>
<reference evidence="1 2" key="1">
    <citation type="submission" date="2019-10" db="EMBL/GenBank/DDBJ databases">
        <title>Whole genome shotgun sequence of Acrocarpospora macrocephala NBRC 16266.</title>
        <authorList>
            <person name="Ichikawa N."/>
            <person name="Kimura A."/>
            <person name="Kitahashi Y."/>
            <person name="Komaki H."/>
            <person name="Oguchi A."/>
        </authorList>
    </citation>
    <scope>NUCLEOTIDE SEQUENCE [LARGE SCALE GENOMIC DNA]</scope>
    <source>
        <strain evidence="1 2">NBRC 16266</strain>
    </source>
</reference>
<proteinExistence type="predicted"/>
<evidence type="ECO:0000313" key="1">
    <source>
        <dbReference type="EMBL" id="GES16025.1"/>
    </source>
</evidence>
<dbReference type="AlphaFoldDB" id="A0A5M3X2Q8"/>
<evidence type="ECO:0000313" key="2">
    <source>
        <dbReference type="Proteomes" id="UP000331127"/>
    </source>
</evidence>